<accession>A0A4Q4TBN2</accession>
<dbReference type="EMBL" id="QJNU01000297">
    <property type="protein sequence ID" value="RYP02840.1"/>
    <property type="molecule type" value="Genomic_DNA"/>
</dbReference>
<evidence type="ECO:0000256" key="1">
    <source>
        <dbReference type="SAM" id="MobiDB-lite"/>
    </source>
</evidence>
<name>A0A4Q4TBN2_9PEZI</name>
<feature type="compositionally biased region" description="Basic and acidic residues" evidence="1">
    <location>
        <begin position="17"/>
        <end position="27"/>
    </location>
</feature>
<protein>
    <submittedName>
        <fullName evidence="2">Uncharacterized protein</fullName>
    </submittedName>
</protein>
<reference evidence="2 3" key="1">
    <citation type="submission" date="2018-06" db="EMBL/GenBank/DDBJ databases">
        <title>Complete Genomes of Monosporascus.</title>
        <authorList>
            <person name="Robinson A.J."/>
            <person name="Natvig D.O."/>
        </authorList>
    </citation>
    <scope>NUCLEOTIDE SEQUENCE [LARGE SCALE GENOMIC DNA]</scope>
    <source>
        <strain evidence="2 3">CBS 110550</strain>
    </source>
</reference>
<dbReference type="AlphaFoldDB" id="A0A4Q4TBN2"/>
<comment type="caution">
    <text evidence="2">The sequence shown here is derived from an EMBL/GenBank/DDBJ whole genome shotgun (WGS) entry which is preliminary data.</text>
</comment>
<dbReference type="OrthoDB" id="3902588at2759"/>
<proteinExistence type="predicted"/>
<sequence>MFDVLWTDPNRELLKDKIRKREQEGRNKGKIAKISQQNRRSLSTYSSSSSDRGFGLFAKARKTLTAPSKQKNPSTSPDLPTEEAPRARRTSAYGVKSVLSDPGGSEVTVKPVTGSLLPVQPHDFSDVASGASSWDSEFPQGAAHQSAAATGIWADEIAEGDSPVTTKSEYLFQSLGPSSFITKATEVTVSPRIPAKDLDQLISEIHISSEVTKWASLPTSGSGDGSASRDTAPCHSTEALVRTPMTIEGTEFLMPPSHLPLIPSSTKTRNNHIAHAPDCNVDDSAANSDAWKPPHEWGCTPTKRVRSASPEDRQEISSASPDIDHYMSPDIVTVQREIRMMEMASPEILLRNMESGMVDASDDVSDSMIYKQHEMSKKRWLFWALHYIGSYAEFETLLRHSHHASSPHAPRILALYETPGKLVIN</sequence>
<evidence type="ECO:0000313" key="3">
    <source>
        <dbReference type="Proteomes" id="UP000293360"/>
    </source>
</evidence>
<feature type="region of interest" description="Disordered" evidence="1">
    <location>
        <begin position="17"/>
        <end position="106"/>
    </location>
</feature>
<feature type="region of interest" description="Disordered" evidence="1">
    <location>
        <begin position="273"/>
        <end position="324"/>
    </location>
</feature>
<keyword evidence="3" id="KW-1185">Reference proteome</keyword>
<dbReference type="Proteomes" id="UP000293360">
    <property type="component" value="Unassembled WGS sequence"/>
</dbReference>
<evidence type="ECO:0000313" key="2">
    <source>
        <dbReference type="EMBL" id="RYP02840.1"/>
    </source>
</evidence>
<feature type="compositionally biased region" description="Low complexity" evidence="1">
    <location>
        <begin position="41"/>
        <end position="50"/>
    </location>
</feature>
<organism evidence="2 3">
    <name type="scientific">Monosporascus ibericus</name>
    <dbReference type="NCBI Taxonomy" id="155417"/>
    <lineage>
        <taxon>Eukaryota</taxon>
        <taxon>Fungi</taxon>
        <taxon>Dikarya</taxon>
        <taxon>Ascomycota</taxon>
        <taxon>Pezizomycotina</taxon>
        <taxon>Sordariomycetes</taxon>
        <taxon>Xylariomycetidae</taxon>
        <taxon>Xylariales</taxon>
        <taxon>Xylariales incertae sedis</taxon>
        <taxon>Monosporascus</taxon>
    </lineage>
</organism>
<gene>
    <name evidence="2" type="ORF">DL764_005560</name>
</gene>
<feature type="compositionally biased region" description="Polar residues" evidence="1">
    <location>
        <begin position="65"/>
        <end position="78"/>
    </location>
</feature>